<dbReference type="InterPro" id="IPR027417">
    <property type="entry name" value="P-loop_NTPase"/>
</dbReference>
<dbReference type="RefSeq" id="WP_285606576.1">
    <property type="nucleotide sequence ID" value="NZ_BSSD01000001.1"/>
</dbReference>
<dbReference type="Gene3D" id="3.40.50.300">
    <property type="entry name" value="P-loop containing nucleotide triphosphate hydrolases"/>
    <property type="match status" value="1"/>
</dbReference>
<dbReference type="EMBL" id="BSSD01000001">
    <property type="protein sequence ID" value="GLW89327.1"/>
    <property type="molecule type" value="Genomic_DNA"/>
</dbReference>
<dbReference type="SUPFAM" id="SSF52540">
    <property type="entry name" value="P-loop containing nucleoside triphosphate hydrolases"/>
    <property type="match status" value="1"/>
</dbReference>
<proteinExistence type="predicted"/>
<protein>
    <recommendedName>
        <fullName evidence="3">AAA domain-containing protein</fullName>
    </recommendedName>
</protein>
<comment type="caution">
    <text evidence="1">The sequence shown here is derived from an EMBL/GenBank/DDBJ whole genome shotgun (WGS) entry which is preliminary data.</text>
</comment>
<dbReference type="AlphaFoldDB" id="A0A9W6V5E4"/>
<gene>
    <name evidence="1" type="ORF">Aglo03_01430</name>
</gene>
<evidence type="ECO:0008006" key="3">
    <source>
        <dbReference type="Google" id="ProtNLM"/>
    </source>
</evidence>
<name>A0A9W6V5E4_9PSEU</name>
<keyword evidence="2" id="KW-1185">Reference proteome</keyword>
<organism evidence="1 2">
    <name type="scientific">Actinokineospora globicatena</name>
    <dbReference type="NCBI Taxonomy" id="103729"/>
    <lineage>
        <taxon>Bacteria</taxon>
        <taxon>Bacillati</taxon>
        <taxon>Actinomycetota</taxon>
        <taxon>Actinomycetes</taxon>
        <taxon>Pseudonocardiales</taxon>
        <taxon>Pseudonocardiaceae</taxon>
        <taxon>Actinokineospora</taxon>
    </lineage>
</organism>
<reference evidence="1" key="1">
    <citation type="submission" date="2023-02" db="EMBL/GenBank/DDBJ databases">
        <title>Actinokineospora globicatena NBRC 15670.</title>
        <authorList>
            <person name="Ichikawa N."/>
            <person name="Sato H."/>
            <person name="Tonouchi N."/>
        </authorList>
    </citation>
    <scope>NUCLEOTIDE SEQUENCE</scope>
    <source>
        <strain evidence="1">NBRC 15670</strain>
    </source>
</reference>
<evidence type="ECO:0000313" key="2">
    <source>
        <dbReference type="Proteomes" id="UP001165042"/>
    </source>
</evidence>
<accession>A0A9W6V5E4</accession>
<sequence>MGIILVTGCSGSGKSTVAAELTRRGLIAVDADTTLAGWVNERGEAVELPDDTTVEWLSEHDWSWDLSLLDELAARPGTRYLCGNAGNVGEAWSRFDRAYLLAIDETTMLTRLDYPHRDHDFGRSGGQRAWLRDWRPRYQAEVTDLGAIHVDATQPLSAVVDQIVGGTSP</sequence>
<dbReference type="Proteomes" id="UP001165042">
    <property type="component" value="Unassembled WGS sequence"/>
</dbReference>
<evidence type="ECO:0000313" key="1">
    <source>
        <dbReference type="EMBL" id="GLW89327.1"/>
    </source>
</evidence>